<comment type="caution">
    <text evidence="6">The sequence shown here is derived from an EMBL/GenBank/DDBJ whole genome shotgun (WGS) entry which is preliminary data.</text>
</comment>
<reference evidence="6 7" key="1">
    <citation type="submission" date="2015-02" db="EMBL/GenBank/DDBJ databases">
        <title>Draft Genome Sequences of Two Closely-Related Aflatoxigenic Aspergillus Species Obtained from the Cote d'Ivoire.</title>
        <authorList>
            <person name="Moore G.G."/>
            <person name="Beltz S.B."/>
            <person name="Mack B.M."/>
        </authorList>
    </citation>
    <scope>NUCLEOTIDE SEQUENCE [LARGE SCALE GENOMIC DNA]</scope>
    <source>
        <strain evidence="6 7">SRRC1432</strain>
    </source>
</reference>
<dbReference type="Gene3D" id="2.40.40.10">
    <property type="entry name" value="RlpA-like domain"/>
    <property type="match status" value="1"/>
</dbReference>
<dbReference type="SMART" id="SM00236">
    <property type="entry name" value="fCBD"/>
    <property type="match status" value="1"/>
</dbReference>
<keyword evidence="1 3" id="KW-0732">Signal</keyword>
<feature type="signal peptide" evidence="3">
    <location>
        <begin position="1"/>
        <end position="29"/>
    </location>
</feature>
<dbReference type="OrthoDB" id="6123at2759"/>
<feature type="compositionally biased region" description="Low complexity" evidence="2">
    <location>
        <begin position="448"/>
        <end position="474"/>
    </location>
</feature>
<dbReference type="VEuPathDB" id="FungiDB:P175DRAFT_0505424"/>
<dbReference type="InterPro" id="IPR051532">
    <property type="entry name" value="Ester_Hydrolysis_Enzymes"/>
</dbReference>
<dbReference type="SUPFAM" id="SSF57180">
    <property type="entry name" value="Cellulose-binding domain"/>
    <property type="match status" value="1"/>
</dbReference>
<feature type="region of interest" description="Disordered" evidence="2">
    <location>
        <begin position="492"/>
        <end position="528"/>
    </location>
</feature>
<organism evidence="6 7">
    <name type="scientific">Aspergillus ochraceoroseus</name>
    <dbReference type="NCBI Taxonomy" id="138278"/>
    <lineage>
        <taxon>Eukaryota</taxon>
        <taxon>Fungi</taxon>
        <taxon>Dikarya</taxon>
        <taxon>Ascomycota</taxon>
        <taxon>Pezizomycotina</taxon>
        <taxon>Eurotiomycetes</taxon>
        <taxon>Eurotiomycetidae</taxon>
        <taxon>Eurotiales</taxon>
        <taxon>Aspergillaceae</taxon>
        <taxon>Aspergillus</taxon>
        <taxon>Aspergillus subgen. Nidulantes</taxon>
    </lineage>
</organism>
<dbReference type="PROSITE" id="PS50842">
    <property type="entry name" value="EXPANSIN_EG45"/>
    <property type="match status" value="1"/>
</dbReference>
<evidence type="ECO:0000256" key="2">
    <source>
        <dbReference type="SAM" id="MobiDB-lite"/>
    </source>
</evidence>
<dbReference type="Pfam" id="PF00734">
    <property type="entry name" value="CBM_1"/>
    <property type="match status" value="1"/>
</dbReference>
<dbReference type="InterPro" id="IPR000254">
    <property type="entry name" value="CBD"/>
</dbReference>
<feature type="compositionally biased region" description="Low complexity" evidence="2">
    <location>
        <begin position="501"/>
        <end position="525"/>
    </location>
</feature>
<dbReference type="InterPro" id="IPR035971">
    <property type="entry name" value="CBD_sf"/>
</dbReference>
<dbReference type="InterPro" id="IPR013830">
    <property type="entry name" value="SGNH_hydro"/>
</dbReference>
<dbReference type="Gene3D" id="3.40.50.1110">
    <property type="entry name" value="SGNH hydrolase"/>
    <property type="match status" value="1"/>
</dbReference>
<dbReference type="GO" id="GO:0005975">
    <property type="term" value="P:carbohydrate metabolic process"/>
    <property type="evidence" value="ECO:0007669"/>
    <property type="project" value="InterPro"/>
</dbReference>
<dbReference type="Pfam" id="PF13472">
    <property type="entry name" value="Lipase_GDSL_2"/>
    <property type="match status" value="1"/>
</dbReference>
<evidence type="ECO:0000256" key="3">
    <source>
        <dbReference type="SAM" id="SignalP"/>
    </source>
</evidence>
<evidence type="ECO:0000313" key="7">
    <source>
        <dbReference type="Proteomes" id="UP000034947"/>
    </source>
</evidence>
<proteinExistence type="predicted"/>
<dbReference type="GO" id="GO:0004622">
    <property type="term" value="F:phosphatidylcholine lysophospholipase activity"/>
    <property type="evidence" value="ECO:0007669"/>
    <property type="project" value="TreeGrafter"/>
</dbReference>
<dbReference type="VEuPathDB" id="FungiDB:P175DRAFT_0505426"/>
<dbReference type="CDD" id="cd01833">
    <property type="entry name" value="XynB_like"/>
    <property type="match status" value="1"/>
</dbReference>
<evidence type="ECO:0000259" key="5">
    <source>
        <dbReference type="PROSITE" id="PS51164"/>
    </source>
</evidence>
<dbReference type="Pfam" id="PF22514">
    <property type="entry name" value="EXPB1_D1"/>
    <property type="match status" value="1"/>
</dbReference>
<dbReference type="PROSITE" id="PS51164">
    <property type="entry name" value="CBM1_2"/>
    <property type="match status" value="1"/>
</dbReference>
<feature type="region of interest" description="Disordered" evidence="2">
    <location>
        <begin position="443"/>
        <end position="474"/>
    </location>
</feature>
<dbReference type="InterPro" id="IPR007112">
    <property type="entry name" value="Expansin/allergen_DPBB_dom"/>
</dbReference>
<dbReference type="InterPro" id="IPR036908">
    <property type="entry name" value="RlpA-like_sf"/>
</dbReference>
<dbReference type="PROSITE" id="PS00562">
    <property type="entry name" value="CBM1_1"/>
    <property type="match status" value="1"/>
</dbReference>
<dbReference type="EMBL" id="JYKN01002756">
    <property type="protein sequence ID" value="KKK15257.1"/>
    <property type="molecule type" value="Genomic_DNA"/>
</dbReference>
<dbReference type="PANTHER" id="PTHR30383">
    <property type="entry name" value="THIOESTERASE 1/PROTEASE 1/LYSOPHOSPHOLIPASE L1"/>
    <property type="match status" value="1"/>
</dbReference>
<evidence type="ECO:0008006" key="8">
    <source>
        <dbReference type="Google" id="ProtNLM"/>
    </source>
</evidence>
<dbReference type="InterPro" id="IPR036514">
    <property type="entry name" value="SGNH_hydro_sf"/>
</dbReference>
<dbReference type="PANTHER" id="PTHR30383:SF31">
    <property type="entry name" value="SGNH HYDROLASE-TYPE ESTERASE DOMAIN-CONTAINING PROTEIN-RELATED"/>
    <property type="match status" value="1"/>
</dbReference>
<protein>
    <recommendedName>
        <fullName evidence="8">Cellulase</fullName>
    </recommendedName>
</protein>
<keyword evidence="7" id="KW-1185">Reference proteome</keyword>
<accession>A0A0F8WVC7</accession>
<evidence type="ECO:0000313" key="6">
    <source>
        <dbReference type="EMBL" id="KKK15257.1"/>
    </source>
</evidence>
<dbReference type="CDD" id="cd22278">
    <property type="entry name" value="DPBB_GH45_endoglucanase"/>
    <property type="match status" value="1"/>
</dbReference>
<gene>
    <name evidence="6" type="ORF">AOCH_000390</name>
</gene>
<dbReference type="Proteomes" id="UP000034947">
    <property type="component" value="Unassembled WGS sequence"/>
</dbReference>
<dbReference type="AlphaFoldDB" id="A0A0F8WVC7"/>
<evidence type="ECO:0000259" key="4">
    <source>
        <dbReference type="PROSITE" id="PS50842"/>
    </source>
</evidence>
<dbReference type="SUPFAM" id="SSF52266">
    <property type="entry name" value="SGNH hydrolase"/>
    <property type="match status" value="1"/>
</dbReference>
<feature type="chain" id="PRO_5002529189" description="Cellulase" evidence="3">
    <location>
        <begin position="30"/>
        <end position="567"/>
    </location>
</feature>
<feature type="domain" description="CBM1" evidence="5">
    <location>
        <begin position="530"/>
        <end position="566"/>
    </location>
</feature>
<name>A0A0F8WVC7_9EURO</name>
<feature type="domain" description="Expansin-like EG45" evidence="4">
    <location>
        <begin position="296"/>
        <end position="405"/>
    </location>
</feature>
<dbReference type="SUPFAM" id="SSF50685">
    <property type="entry name" value="Barwin-like endoglucanases"/>
    <property type="match status" value="1"/>
</dbReference>
<sequence>MGPSVQVVSTLHVCLALLVSVALLASGLSLKNPSIHADNTPSLEARSLKEFPLRVMPLGASITLGYRSTGKNGYRKWIRQQLRYIGWEVDMVGSLKNGTMKNKEHEGHFGFRIDHVARAVENSTWLQPNLILLNLGTNDAVQKYHVDTAGDRIDALLTELFNQINGTTIILSTLLPNTKQPRIAEQISRQYRNVAARRRAQGDRVVLAEMSYFIKSDQLADGTHPTDSGYKEMASVWWAAIQEAEREGMLQAPNNIGEVGVLTQAKEASLDDSITNPNLPDYTAPAQPVRYYDGQEGACGCGTSSGLDSWQLGITTGVYTAAGSQAFFDTDGASWCGAGCGKCYNLTSTGSSACDGCGTGGVSGESIIVMVTNLCPYNGNEKWCPQVGSENDYGYSYHFDIMAESEVFGDNVVVDFEPVACPGQAASDWESCICYGQTETDTTPAGMSSADSSRSSSTSSSTTTTSKATSTTTTTTTTTISVATTLATAKATTVAKEEETATSAAPSLATTKATSTTTGEGTSTANAPSATQSLYGQCGGINWTGATACATGSTCTVMNPWYYQCVE</sequence>
<dbReference type="GO" id="GO:0030248">
    <property type="term" value="F:cellulose binding"/>
    <property type="evidence" value="ECO:0007669"/>
    <property type="project" value="InterPro"/>
</dbReference>
<evidence type="ECO:0000256" key="1">
    <source>
        <dbReference type="ARBA" id="ARBA00022729"/>
    </source>
</evidence>
<dbReference type="GO" id="GO:0005576">
    <property type="term" value="C:extracellular region"/>
    <property type="evidence" value="ECO:0007669"/>
    <property type="project" value="InterPro"/>
</dbReference>